<dbReference type="EMBL" id="AP019782">
    <property type="protein sequence ID" value="BBL71028.1"/>
    <property type="molecule type" value="Genomic_DNA"/>
</dbReference>
<organism evidence="4 5">
    <name type="scientific">Methylogaea oryzae</name>
    <dbReference type="NCBI Taxonomy" id="1295382"/>
    <lineage>
        <taxon>Bacteria</taxon>
        <taxon>Pseudomonadati</taxon>
        <taxon>Pseudomonadota</taxon>
        <taxon>Gammaproteobacteria</taxon>
        <taxon>Methylococcales</taxon>
        <taxon>Methylococcaceae</taxon>
        <taxon>Methylogaea</taxon>
    </lineage>
</organism>
<feature type="domain" description="FimV N-terminal" evidence="3">
    <location>
        <begin position="23"/>
        <end position="129"/>
    </location>
</feature>
<feature type="compositionally biased region" description="Low complexity" evidence="1">
    <location>
        <begin position="297"/>
        <end position="334"/>
    </location>
</feature>
<sequence length="361" mass="38563">MPKPLKYASAALGLLAPMAAHALNVGEMEVRSALDRRFEAEIPLALEAGESAKNLRAGLGSPEAFAEAKIPRPAYLSDFRFELAEKNGRPVLRISSEHAVKETYLTLLLQLESPKGTLLRKFNVVLDPPSPQRNNAVSTAAAPQTAVPTRRYGPVKHGDSLWTIAKRVSKDQRIPLTQAIALLHDANPQAFVNGQRNAIKLGAVLNLPMRPNPAKPGNPPSAQPRPEASLKLLGPQENRPPQSAAEAAMREKMEATAAQKALKLAEEAQQESDDNRSYLARLEQQMAKLRQSLMSNAAKPAAAAAPPAPAKVAAAAAPALPTPKPARAAAAASKPADKAKDGKRKARQRRQASSRDAAKKS</sequence>
<proteinExistence type="predicted"/>
<feature type="region of interest" description="Disordered" evidence="1">
    <location>
        <begin position="294"/>
        <end position="361"/>
    </location>
</feature>
<dbReference type="AlphaFoldDB" id="A0A8D4VNA5"/>
<dbReference type="KEGG" id="moz:MoryE10_16340"/>
<feature type="region of interest" description="Disordered" evidence="1">
    <location>
        <begin position="209"/>
        <end position="254"/>
    </location>
</feature>
<feature type="compositionally biased region" description="Polar residues" evidence="1">
    <location>
        <begin position="132"/>
        <end position="142"/>
    </location>
</feature>
<gene>
    <name evidence="4" type="ORF">MoryE10_16340</name>
</gene>
<dbReference type="Pfam" id="PF25800">
    <property type="entry name" value="FimV_N"/>
    <property type="match status" value="1"/>
</dbReference>
<dbReference type="InterPro" id="IPR057840">
    <property type="entry name" value="FimV_N"/>
</dbReference>
<dbReference type="Proteomes" id="UP000824988">
    <property type="component" value="Chromosome"/>
</dbReference>
<feature type="compositionally biased region" description="Pro residues" evidence="1">
    <location>
        <begin position="210"/>
        <end position="223"/>
    </location>
</feature>
<name>A0A8D4VNA5_9GAMM</name>
<keyword evidence="2" id="KW-0732">Signal</keyword>
<protein>
    <recommendedName>
        <fullName evidence="3">FimV N-terminal domain-containing protein</fullName>
    </recommendedName>
</protein>
<evidence type="ECO:0000313" key="5">
    <source>
        <dbReference type="Proteomes" id="UP000824988"/>
    </source>
</evidence>
<accession>A0A8D4VNA5</accession>
<evidence type="ECO:0000313" key="4">
    <source>
        <dbReference type="EMBL" id="BBL71028.1"/>
    </source>
</evidence>
<feature type="region of interest" description="Disordered" evidence="1">
    <location>
        <begin position="130"/>
        <end position="153"/>
    </location>
</feature>
<dbReference type="RefSeq" id="WP_221048791.1">
    <property type="nucleotide sequence ID" value="NZ_AP019782.1"/>
</dbReference>
<evidence type="ECO:0000256" key="2">
    <source>
        <dbReference type="SAM" id="SignalP"/>
    </source>
</evidence>
<evidence type="ECO:0000256" key="1">
    <source>
        <dbReference type="SAM" id="MobiDB-lite"/>
    </source>
</evidence>
<keyword evidence="5" id="KW-1185">Reference proteome</keyword>
<reference evidence="4" key="1">
    <citation type="submission" date="2019-06" db="EMBL/GenBank/DDBJ databases">
        <title>Complete genome sequence of Methylogaea oryzae strain JCM16910.</title>
        <authorList>
            <person name="Asakawa S."/>
        </authorList>
    </citation>
    <scope>NUCLEOTIDE SEQUENCE</scope>
    <source>
        <strain evidence="4">E10</strain>
    </source>
</reference>
<evidence type="ECO:0000259" key="3">
    <source>
        <dbReference type="Pfam" id="PF25800"/>
    </source>
</evidence>
<feature type="compositionally biased region" description="Basic residues" evidence="1">
    <location>
        <begin position="341"/>
        <end position="352"/>
    </location>
</feature>
<feature type="chain" id="PRO_5034497939" description="FimV N-terminal domain-containing protein" evidence="2">
    <location>
        <begin position="23"/>
        <end position="361"/>
    </location>
</feature>
<feature type="signal peptide" evidence="2">
    <location>
        <begin position="1"/>
        <end position="22"/>
    </location>
</feature>